<name>S2DHI0_INDAL</name>
<dbReference type="Proteomes" id="UP000006073">
    <property type="component" value="Unassembled WGS sequence"/>
</dbReference>
<reference evidence="1 2" key="1">
    <citation type="journal article" date="2013" name="Genome Announc.">
        <title>Draft Genome Sequence of Indibacter alkaliphilus Strain LW1T, Isolated from Lonar Lake, a Haloalkaline Lake in the Buldana District of Maharashtra, India.</title>
        <authorList>
            <person name="Singh A."/>
            <person name="Kumar Jangir P."/>
            <person name="Sharma R."/>
            <person name="Singh A."/>
            <person name="Kumar Pinnaka A."/>
            <person name="Shivaji S."/>
        </authorList>
    </citation>
    <scope>NUCLEOTIDE SEQUENCE [LARGE SCALE GENOMIC DNA]</scope>
    <source>
        <strain evidence="2">CCUG 57479 / KCTC 22604 / LW1</strain>
    </source>
</reference>
<evidence type="ECO:0000313" key="2">
    <source>
        <dbReference type="Proteomes" id="UP000006073"/>
    </source>
</evidence>
<evidence type="ECO:0008006" key="3">
    <source>
        <dbReference type="Google" id="ProtNLM"/>
    </source>
</evidence>
<proteinExistence type="predicted"/>
<dbReference type="EMBL" id="ALWO02000023">
    <property type="protein sequence ID" value="EOZ98454.1"/>
    <property type="molecule type" value="Genomic_DNA"/>
</dbReference>
<accession>S2DHI0</accession>
<protein>
    <recommendedName>
        <fullName evidence="3">FixG C-terminal immunoglobulin-like domain-containing protein</fullName>
    </recommendedName>
</protein>
<organism evidence="1 2">
    <name type="scientific">Indibacter alkaliphilus (strain CCUG 57479 / KCTC 22604 / LW1)</name>
    <dbReference type="NCBI Taxonomy" id="1189612"/>
    <lineage>
        <taxon>Bacteria</taxon>
        <taxon>Pseudomonadati</taxon>
        <taxon>Bacteroidota</taxon>
        <taxon>Cytophagia</taxon>
        <taxon>Cytophagales</taxon>
        <taxon>Cyclobacteriaceae</taxon>
    </lineage>
</organism>
<gene>
    <name evidence="1" type="ORF">A33Q_1108</name>
</gene>
<comment type="caution">
    <text evidence="1">The sequence shown here is derived from an EMBL/GenBank/DDBJ whole genome shotgun (WGS) entry which is preliminary data.</text>
</comment>
<dbReference type="AlphaFoldDB" id="S2DHI0"/>
<evidence type="ECO:0000313" key="1">
    <source>
        <dbReference type="EMBL" id="EOZ98454.1"/>
    </source>
</evidence>
<keyword evidence="2" id="KW-1185">Reference proteome</keyword>
<sequence>MNSLNGESKNPDLVEFEVIEKRTENNGVYYSYTIKNVGATTIPPNSYKVFFKVNGKTISFDKSTSEIKPGKTIVYESQKSFYKKGEGNIHYSLEVKFSDSNMETKALKGESIF</sequence>